<dbReference type="InterPro" id="IPR003607">
    <property type="entry name" value="HD/PDEase_dom"/>
</dbReference>
<evidence type="ECO:0000256" key="1">
    <source>
        <dbReference type="ARBA" id="ARBA00001946"/>
    </source>
</evidence>
<evidence type="ECO:0000256" key="3">
    <source>
        <dbReference type="ARBA" id="ARBA00022694"/>
    </source>
</evidence>
<evidence type="ECO:0000259" key="9">
    <source>
        <dbReference type="Pfam" id="PF01743"/>
    </source>
</evidence>
<keyword evidence="6" id="KW-0547">Nucleotide-binding</keyword>
<dbReference type="PANTHER" id="PTHR46173">
    <property type="entry name" value="CCA TRNA NUCLEOTIDYLTRANSFERASE 1, MITOCHONDRIAL"/>
    <property type="match status" value="1"/>
</dbReference>
<comment type="similarity">
    <text evidence="8">Belongs to the tRNA nucleotidyltransferase/poly(A) polymerase family.</text>
</comment>
<dbReference type="Pfam" id="PF01743">
    <property type="entry name" value="PolyA_pol"/>
    <property type="match status" value="1"/>
</dbReference>
<evidence type="ECO:0000256" key="5">
    <source>
        <dbReference type="ARBA" id="ARBA00022723"/>
    </source>
</evidence>
<dbReference type="Gene3D" id="3.30.460.10">
    <property type="entry name" value="Beta Polymerase, domain 2"/>
    <property type="match status" value="1"/>
</dbReference>
<dbReference type="InterPro" id="IPR032828">
    <property type="entry name" value="PolyA_RNA-bd"/>
</dbReference>
<dbReference type="SUPFAM" id="SSF81891">
    <property type="entry name" value="Poly A polymerase C-terminal region-like"/>
    <property type="match status" value="1"/>
</dbReference>
<evidence type="ECO:0000313" key="12">
    <source>
        <dbReference type="EMBL" id="EKE27507.1"/>
    </source>
</evidence>
<evidence type="ECO:0000259" key="11">
    <source>
        <dbReference type="Pfam" id="PF12627"/>
    </source>
</evidence>
<dbReference type="GO" id="GO:0000049">
    <property type="term" value="F:tRNA binding"/>
    <property type="evidence" value="ECO:0007669"/>
    <property type="project" value="TreeGrafter"/>
</dbReference>
<dbReference type="Gene3D" id="1.10.3090.10">
    <property type="entry name" value="cca-adding enzyme, domain 2"/>
    <property type="match status" value="1"/>
</dbReference>
<evidence type="ECO:0000256" key="6">
    <source>
        <dbReference type="ARBA" id="ARBA00022741"/>
    </source>
</evidence>
<dbReference type="GO" id="GO:0008033">
    <property type="term" value="P:tRNA processing"/>
    <property type="evidence" value="ECO:0007669"/>
    <property type="project" value="UniProtKB-KW"/>
</dbReference>
<dbReference type="SUPFAM" id="SSF81301">
    <property type="entry name" value="Nucleotidyltransferase"/>
    <property type="match status" value="1"/>
</dbReference>
<evidence type="ECO:0000256" key="7">
    <source>
        <dbReference type="ARBA" id="ARBA00022842"/>
    </source>
</evidence>
<comment type="caution">
    <text evidence="12">The sequence shown here is derived from an EMBL/GenBank/DDBJ whole genome shotgun (WGS) entry which is preliminary data.</text>
</comment>
<evidence type="ECO:0000259" key="10">
    <source>
        <dbReference type="Pfam" id="PF01966"/>
    </source>
</evidence>
<evidence type="ECO:0000256" key="8">
    <source>
        <dbReference type="RuleBase" id="RU003953"/>
    </source>
</evidence>
<dbReference type="GO" id="GO:0016787">
    <property type="term" value="F:hydrolase activity"/>
    <property type="evidence" value="ECO:0007669"/>
    <property type="project" value="UniProtKB-KW"/>
</dbReference>
<keyword evidence="2 8" id="KW-0808">Transferase</keyword>
<feature type="domain" description="Poly A polymerase head" evidence="9">
    <location>
        <begin position="56"/>
        <end position="177"/>
    </location>
</feature>
<dbReference type="Pfam" id="PF12627">
    <property type="entry name" value="PolyA_pol_RNAbd"/>
    <property type="match status" value="1"/>
</dbReference>
<evidence type="ECO:0000256" key="2">
    <source>
        <dbReference type="ARBA" id="ARBA00022679"/>
    </source>
</evidence>
<evidence type="ECO:0000256" key="4">
    <source>
        <dbReference type="ARBA" id="ARBA00022695"/>
    </source>
</evidence>
<feature type="domain" description="tRNA nucleotidyltransferase/poly(A) polymerase RNA and SrmB- binding" evidence="11">
    <location>
        <begin position="222"/>
        <end position="265"/>
    </location>
</feature>
<dbReference type="InterPro" id="IPR002646">
    <property type="entry name" value="PolA_pol_head_dom"/>
</dbReference>
<dbReference type="CDD" id="cd00077">
    <property type="entry name" value="HDc"/>
    <property type="match status" value="1"/>
</dbReference>
<dbReference type="InterPro" id="IPR050264">
    <property type="entry name" value="Bact_CCA-adding_enz_type3_sf"/>
</dbReference>
<keyword evidence="8" id="KW-0694">RNA-binding</keyword>
<keyword evidence="3" id="KW-0819">tRNA processing</keyword>
<dbReference type="AlphaFoldDB" id="K2G034"/>
<keyword evidence="12" id="KW-0378">Hydrolase</keyword>
<accession>K2G034</accession>
<dbReference type="InterPro" id="IPR043519">
    <property type="entry name" value="NT_sf"/>
</dbReference>
<organism evidence="12">
    <name type="scientific">uncultured bacterium</name>
    <name type="common">gcode 4</name>
    <dbReference type="NCBI Taxonomy" id="1234023"/>
    <lineage>
        <taxon>Bacteria</taxon>
        <taxon>environmental samples</taxon>
    </lineage>
</organism>
<gene>
    <name evidence="12" type="ORF">ACD_3C00197G0006</name>
</gene>
<dbReference type="EC" id="2.7.7.72" evidence="12"/>
<feature type="domain" description="HD" evidence="10">
    <location>
        <begin position="298"/>
        <end position="377"/>
    </location>
</feature>
<dbReference type="GO" id="GO:0004810">
    <property type="term" value="F:CCA tRNA nucleotidyltransferase activity"/>
    <property type="evidence" value="ECO:0007669"/>
    <property type="project" value="UniProtKB-EC"/>
</dbReference>
<keyword evidence="5" id="KW-0479">Metal-binding</keyword>
<protein>
    <submittedName>
        <fullName evidence="12">Polynucleotide adenylyltransferase/metal dependent phosphohydrolase</fullName>
        <ecNumber evidence="12">2.7.7.72</ecNumber>
    </submittedName>
</protein>
<reference evidence="12" key="1">
    <citation type="journal article" date="2012" name="Science">
        <title>Fermentation, hydrogen, and sulfur metabolism in multiple uncultivated bacterial phyla.</title>
        <authorList>
            <person name="Wrighton K.C."/>
            <person name="Thomas B.C."/>
            <person name="Sharon I."/>
            <person name="Miller C.S."/>
            <person name="Castelle C.J."/>
            <person name="VerBerkmoes N.C."/>
            <person name="Wilkins M.J."/>
            <person name="Hettich R.L."/>
            <person name="Lipton M.S."/>
            <person name="Williams K.H."/>
            <person name="Long P.E."/>
            <person name="Banfield J.F."/>
        </authorList>
    </citation>
    <scope>NUCLEOTIDE SEQUENCE [LARGE SCALE GENOMIC DNA]</scope>
</reference>
<keyword evidence="7" id="KW-0460">Magnesium</keyword>
<keyword evidence="4 12" id="KW-0548">Nucleotidyltransferase</keyword>
<dbReference type="GO" id="GO:0046872">
    <property type="term" value="F:metal ion binding"/>
    <property type="evidence" value="ECO:0007669"/>
    <property type="project" value="UniProtKB-KW"/>
</dbReference>
<dbReference type="PANTHER" id="PTHR46173:SF1">
    <property type="entry name" value="CCA TRNA NUCLEOTIDYLTRANSFERASE 1, MITOCHONDRIAL"/>
    <property type="match status" value="1"/>
</dbReference>
<name>K2G034_9BACT</name>
<dbReference type="Pfam" id="PF01966">
    <property type="entry name" value="HD"/>
    <property type="match status" value="1"/>
</dbReference>
<proteinExistence type="inferred from homology"/>
<sequence>MTGGARNDSDFSLTARNEFEFGMNRDTIVGKIYGYRIMKNVEIIAKKLAAIWQRVYVVGSYNVHAILKKNFWADIDLTTPALPDQIRSVLKVVWEIWSKYWTLIVREGGESYEITTFRKDIGSVNQRKPVEVIFTPSLEEDAKRRDFTFNAIYYDPLEKRYHDPTWGLKDLKKWIIRFVWDINKRLDEDILRLLRYVRLKNKYYLKPASGEYEEILKERTVQLLQIAKERIKQELDKMFLDKTNISALEDLKKIWFFKHYLPQVDNLGETPWGKLMHLEWNVWVHTLMSINELNHLHLHDIDLYWATLFHDIGKYPTFKYDDYWNIHYYRHEFEGVKIVRDFISRQMLFSKDSLKKILWLIENHIRVWTIEDMKKIKRYRFMMHDNFQDLIYLYIVDNLGKDPPDTECGPRLQKIYDDFKAKLKYVRFLDWNDIMNKYPNLQWGEIGKRLRVENDKILSRL</sequence>
<dbReference type="InterPro" id="IPR006674">
    <property type="entry name" value="HD_domain"/>
</dbReference>
<dbReference type="GO" id="GO:0000166">
    <property type="term" value="F:nucleotide binding"/>
    <property type="evidence" value="ECO:0007669"/>
    <property type="project" value="UniProtKB-KW"/>
</dbReference>
<dbReference type="EMBL" id="AMFJ01000471">
    <property type="protein sequence ID" value="EKE27507.1"/>
    <property type="molecule type" value="Genomic_DNA"/>
</dbReference>
<comment type="cofactor">
    <cofactor evidence="1">
        <name>Mg(2+)</name>
        <dbReference type="ChEBI" id="CHEBI:18420"/>
    </cofactor>
</comment>